<dbReference type="InterPro" id="IPR012349">
    <property type="entry name" value="Split_barrel_FMN-bd"/>
</dbReference>
<dbReference type="InterPro" id="IPR055343">
    <property type="entry name" value="CREG_beta-barrel"/>
</dbReference>
<dbReference type="RefSeq" id="XP_040659248.1">
    <property type="nucleotide sequence ID" value="XM_040798365.1"/>
</dbReference>
<protein>
    <recommendedName>
        <fullName evidence="1">CREG-like beta-barrel domain-containing protein</fullName>
    </recommendedName>
</protein>
<feature type="domain" description="CREG-like beta-barrel" evidence="1">
    <location>
        <begin position="126"/>
        <end position="340"/>
    </location>
</feature>
<keyword evidence="3" id="KW-1185">Reference proteome</keyword>
<gene>
    <name evidence="2" type="ORF">DCS_01030</name>
</gene>
<dbReference type="AlphaFoldDB" id="A0A151GS02"/>
<name>A0A151GS02_DRECN</name>
<dbReference type="GeneID" id="63713673"/>
<proteinExistence type="predicted"/>
<dbReference type="Gene3D" id="2.30.110.10">
    <property type="entry name" value="Electron Transport, Fmn-binding Protein, Chain A"/>
    <property type="match status" value="1"/>
</dbReference>
<evidence type="ECO:0000313" key="2">
    <source>
        <dbReference type="EMBL" id="KYK59896.1"/>
    </source>
</evidence>
<reference evidence="2 3" key="1">
    <citation type="journal article" date="2016" name="Sci. Rep.">
        <title>Insights into Adaptations to a Near-Obligate Nematode Endoparasitic Lifestyle from the Finished Genome of Drechmeria coniospora.</title>
        <authorList>
            <person name="Zhang L."/>
            <person name="Zhou Z."/>
            <person name="Guo Q."/>
            <person name="Fokkens L."/>
            <person name="Miskei M."/>
            <person name="Pocsi I."/>
            <person name="Zhang W."/>
            <person name="Chen M."/>
            <person name="Wang L."/>
            <person name="Sun Y."/>
            <person name="Donzelli B.G."/>
            <person name="Gibson D.M."/>
            <person name="Nelson D.R."/>
            <person name="Luo J.G."/>
            <person name="Rep M."/>
            <person name="Liu H."/>
            <person name="Yang S."/>
            <person name="Wang J."/>
            <person name="Krasnoff S.B."/>
            <person name="Xu Y."/>
            <person name="Molnar I."/>
            <person name="Lin M."/>
        </authorList>
    </citation>
    <scope>NUCLEOTIDE SEQUENCE [LARGE SCALE GENOMIC DNA]</scope>
    <source>
        <strain evidence="2 3">ARSEF 6962</strain>
    </source>
</reference>
<dbReference type="Pfam" id="PF13883">
    <property type="entry name" value="CREG_beta-barrel"/>
    <property type="match status" value="1"/>
</dbReference>
<evidence type="ECO:0000259" key="1">
    <source>
        <dbReference type="Pfam" id="PF13883"/>
    </source>
</evidence>
<evidence type="ECO:0000313" key="3">
    <source>
        <dbReference type="Proteomes" id="UP000076580"/>
    </source>
</evidence>
<dbReference type="PANTHER" id="PTHR37273:SF1">
    <property type="entry name" value="ADL397C-AP"/>
    <property type="match status" value="1"/>
</dbReference>
<sequence>MLGAASCPPRFRLSATTRSTSLHPHTSQTLVATLGSFPPLFSSALPVGSLALTVAVRLATDPDPPPTQAIVDPVPTRIRTAAACNKGQTAAMKLLAHLVAGLAGAVGATQAPLSLLDNSAEVSRIPTSYESAVMGRRILALSKLGTFSTVFPADSSAGGLERRPAGLGGMPIGLMDYLADCEEDGNPTVLAIKIGTTFKNARAGSNISVSMRWVPPYPPRKRIALLSRLSHYLPFLSRHSPYDDERATEQASTPDTAPYSAANLPRFSMVGYLEKMDADVATAAKMTACYTKKHQDARYWLPGNAIHESEWMRLVVTAVYWIGGFGDRAYIGWIPVEEWRKVTRREWESIQLPGERKGWSEWTVDGGEL</sequence>
<dbReference type="SUPFAM" id="SSF50475">
    <property type="entry name" value="FMN-binding split barrel"/>
    <property type="match status" value="1"/>
</dbReference>
<accession>A0A151GS02</accession>
<comment type="caution">
    <text evidence="2">The sequence shown here is derived from an EMBL/GenBank/DDBJ whole genome shotgun (WGS) entry which is preliminary data.</text>
</comment>
<organism evidence="2 3">
    <name type="scientific">Drechmeria coniospora</name>
    <name type="common">Nematophagous fungus</name>
    <name type="synonym">Meria coniospora</name>
    <dbReference type="NCBI Taxonomy" id="98403"/>
    <lineage>
        <taxon>Eukaryota</taxon>
        <taxon>Fungi</taxon>
        <taxon>Dikarya</taxon>
        <taxon>Ascomycota</taxon>
        <taxon>Pezizomycotina</taxon>
        <taxon>Sordariomycetes</taxon>
        <taxon>Hypocreomycetidae</taxon>
        <taxon>Hypocreales</taxon>
        <taxon>Ophiocordycipitaceae</taxon>
        <taxon>Drechmeria</taxon>
    </lineage>
</organism>
<dbReference type="EMBL" id="LAYC01000001">
    <property type="protein sequence ID" value="KYK59896.1"/>
    <property type="molecule type" value="Genomic_DNA"/>
</dbReference>
<dbReference type="PANTHER" id="PTHR37273">
    <property type="entry name" value="CHROMOSOME 8, WHOLE GENOME SHOTGUN SEQUENCE"/>
    <property type="match status" value="1"/>
</dbReference>
<dbReference type="STRING" id="98403.A0A151GS02"/>
<dbReference type="InParanoid" id="A0A151GS02"/>
<dbReference type="Proteomes" id="UP000076580">
    <property type="component" value="Chromosome 01"/>
</dbReference>